<keyword evidence="2" id="KW-1185">Reference proteome</keyword>
<dbReference type="SUPFAM" id="SSF53271">
    <property type="entry name" value="PRTase-like"/>
    <property type="match status" value="1"/>
</dbReference>
<dbReference type="InterPro" id="IPR029057">
    <property type="entry name" value="PRTase-like"/>
</dbReference>
<dbReference type="CDD" id="cd06223">
    <property type="entry name" value="PRTases_typeI"/>
    <property type="match status" value="1"/>
</dbReference>
<name>A0A430HNJ5_9BURK</name>
<evidence type="ECO:0000313" key="2">
    <source>
        <dbReference type="Proteomes" id="UP000278085"/>
    </source>
</evidence>
<proteinExistence type="predicted"/>
<keyword evidence="1" id="KW-0328">Glycosyltransferase</keyword>
<dbReference type="OrthoDB" id="9151960at2"/>
<evidence type="ECO:0000313" key="1">
    <source>
        <dbReference type="EMBL" id="RSZ59105.1"/>
    </source>
</evidence>
<dbReference type="GO" id="GO:0016757">
    <property type="term" value="F:glycosyltransferase activity"/>
    <property type="evidence" value="ECO:0007669"/>
    <property type="project" value="UniProtKB-KW"/>
</dbReference>
<keyword evidence="1" id="KW-0808">Transferase</keyword>
<comment type="caution">
    <text evidence="1">The sequence shown here is derived from an EMBL/GenBank/DDBJ whole genome shotgun (WGS) entry which is preliminary data.</text>
</comment>
<protein>
    <submittedName>
        <fullName evidence="1">Phosphoribosyltransferase</fullName>
    </submittedName>
</protein>
<gene>
    <name evidence="1" type="ORF">EJB06_10900</name>
</gene>
<accession>A0A430HNJ5</accession>
<dbReference type="EMBL" id="RXLQ01000005">
    <property type="protein sequence ID" value="RSZ59105.1"/>
    <property type="molecule type" value="Genomic_DNA"/>
</dbReference>
<dbReference type="AlphaFoldDB" id="A0A430HNJ5"/>
<dbReference type="Proteomes" id="UP000278085">
    <property type="component" value="Unassembled WGS sequence"/>
</dbReference>
<dbReference type="InterPro" id="IPR000836">
    <property type="entry name" value="PRTase_dom"/>
</dbReference>
<sequence>MRVPWPSAFPKVFIHAAETAVKQHVAYMAAKAGDAEAAVRLVMDTISDEAIRRMVDIGSMSAPILISVHAEERAGVNAIPEVFADILGHIAGWEVEKNVVQANVVNHTGASGFARLAKQAFFEGEIRPAEYIIVDDFVGQGGTIANLRGHLSRQGGRVLCAVTLTGKAHSGLIFQGTEQLNELRNKHGQLEEWWRNRFGFGFECLTASETRYLINTPTSERIRDCIETAFAESSVERR</sequence>
<reference evidence="1 2" key="1">
    <citation type="submission" date="2018-12" db="EMBL/GenBank/DDBJ databases">
        <authorList>
            <person name="Yang E."/>
        </authorList>
    </citation>
    <scope>NUCLEOTIDE SEQUENCE [LARGE SCALE GENOMIC DNA]</scope>
    <source>
        <strain evidence="1 2">SOD</strain>
    </source>
</reference>
<organism evidence="1 2">
    <name type="scientific">Massilia atriviolacea</name>
    <dbReference type="NCBI Taxonomy" id="2495579"/>
    <lineage>
        <taxon>Bacteria</taxon>
        <taxon>Pseudomonadati</taxon>
        <taxon>Pseudomonadota</taxon>
        <taxon>Betaproteobacteria</taxon>
        <taxon>Burkholderiales</taxon>
        <taxon>Oxalobacteraceae</taxon>
        <taxon>Telluria group</taxon>
        <taxon>Massilia</taxon>
    </lineage>
</organism>